<feature type="region of interest" description="Disordered" evidence="6">
    <location>
        <begin position="158"/>
        <end position="181"/>
    </location>
</feature>
<evidence type="ECO:0000259" key="7">
    <source>
        <dbReference type="Pfam" id="PF00485"/>
    </source>
</evidence>
<keyword evidence="9" id="KW-1185">Reference proteome</keyword>
<keyword evidence="3" id="KW-0808">Transferase</keyword>
<evidence type="ECO:0000256" key="2">
    <source>
        <dbReference type="ARBA" id="ARBA00012137"/>
    </source>
</evidence>
<sequence length="181" mass="20286">LVGGSASGKTSVSDRIIRNLGVPWVVILSMDSFYKALTPEQKAQADANNYNFDHPDAFDYEMVLDTLTKMKAGQSVEIPIYDFKTHSRSSKTQTIYGGNVIVFEGIFGLWDQDIMNLMDLKVFVDTDADLRLARRLKRDICERNRDMEGILQVGHSCISFQSPPPPPPPPPPPFPFLNLPN</sequence>
<dbReference type="InterPro" id="IPR027417">
    <property type="entry name" value="P-loop_NTPase"/>
</dbReference>
<dbReference type="GO" id="GO:0004849">
    <property type="term" value="F:uridine kinase activity"/>
    <property type="evidence" value="ECO:0007669"/>
    <property type="project" value="UniProtKB-EC"/>
</dbReference>
<dbReference type="PRINTS" id="PR00988">
    <property type="entry name" value="URIDINKINASE"/>
</dbReference>
<dbReference type="Gene3D" id="3.40.50.300">
    <property type="entry name" value="P-loop containing nucleotide triphosphate hydrolases"/>
    <property type="match status" value="1"/>
</dbReference>
<reference evidence="9" key="1">
    <citation type="journal article" date="2018" name="Nat. Microbiol.">
        <title>Leveraging single-cell genomics to expand the fungal tree of life.</title>
        <authorList>
            <person name="Ahrendt S.R."/>
            <person name="Quandt C.A."/>
            <person name="Ciobanu D."/>
            <person name="Clum A."/>
            <person name="Salamov A."/>
            <person name="Andreopoulos B."/>
            <person name="Cheng J.F."/>
            <person name="Woyke T."/>
            <person name="Pelin A."/>
            <person name="Henrissat B."/>
            <person name="Reynolds N.K."/>
            <person name="Benny G.L."/>
            <person name="Smith M.E."/>
            <person name="James T.Y."/>
            <person name="Grigoriev I.V."/>
        </authorList>
    </citation>
    <scope>NUCLEOTIDE SEQUENCE [LARGE SCALE GENOMIC DNA]</scope>
</reference>
<accession>A0A4P9Y0M5</accession>
<dbReference type="InterPro" id="IPR006083">
    <property type="entry name" value="PRK/URK"/>
</dbReference>
<feature type="compositionally biased region" description="Pro residues" evidence="6">
    <location>
        <begin position="162"/>
        <end position="175"/>
    </location>
</feature>
<dbReference type="GO" id="GO:0044206">
    <property type="term" value="P:UMP salvage"/>
    <property type="evidence" value="ECO:0007669"/>
    <property type="project" value="UniProtKB-UniPathway"/>
</dbReference>
<evidence type="ECO:0000256" key="5">
    <source>
        <dbReference type="ARBA" id="ARBA00022777"/>
    </source>
</evidence>
<dbReference type="CDD" id="cd02023">
    <property type="entry name" value="UMPK"/>
    <property type="match status" value="1"/>
</dbReference>
<dbReference type="EC" id="2.7.1.48" evidence="2"/>
<dbReference type="AlphaFoldDB" id="A0A4P9Y0M5"/>
<gene>
    <name evidence="8" type="ORF">BJ684DRAFT_12715</name>
</gene>
<keyword evidence="4" id="KW-0547">Nucleotide-binding</keyword>
<evidence type="ECO:0000256" key="6">
    <source>
        <dbReference type="SAM" id="MobiDB-lite"/>
    </source>
</evidence>
<evidence type="ECO:0000256" key="1">
    <source>
        <dbReference type="ARBA" id="ARBA00004690"/>
    </source>
</evidence>
<keyword evidence="5 8" id="KW-0418">Kinase</keyword>
<dbReference type="Proteomes" id="UP000267251">
    <property type="component" value="Unassembled WGS sequence"/>
</dbReference>
<dbReference type="UniPathway" id="UPA00574">
    <property type="reaction ID" value="UER00637"/>
</dbReference>
<organism evidence="8 9">
    <name type="scientific">Piptocephalis cylindrospora</name>
    <dbReference type="NCBI Taxonomy" id="1907219"/>
    <lineage>
        <taxon>Eukaryota</taxon>
        <taxon>Fungi</taxon>
        <taxon>Fungi incertae sedis</taxon>
        <taxon>Zoopagomycota</taxon>
        <taxon>Zoopagomycotina</taxon>
        <taxon>Zoopagomycetes</taxon>
        <taxon>Zoopagales</taxon>
        <taxon>Piptocephalidaceae</taxon>
        <taxon>Piptocephalis</taxon>
    </lineage>
</organism>
<protein>
    <recommendedName>
        <fullName evidence="2">uridine/cytidine kinase</fullName>
        <ecNumber evidence="2">2.7.1.48</ecNumber>
    </recommendedName>
</protein>
<evidence type="ECO:0000313" key="9">
    <source>
        <dbReference type="Proteomes" id="UP000267251"/>
    </source>
</evidence>
<dbReference type="GO" id="GO:0005524">
    <property type="term" value="F:ATP binding"/>
    <property type="evidence" value="ECO:0007669"/>
    <property type="project" value="InterPro"/>
</dbReference>
<evidence type="ECO:0000256" key="3">
    <source>
        <dbReference type="ARBA" id="ARBA00022679"/>
    </source>
</evidence>
<dbReference type="EMBL" id="KZ988792">
    <property type="protein sequence ID" value="RKP11581.1"/>
    <property type="molecule type" value="Genomic_DNA"/>
</dbReference>
<dbReference type="Pfam" id="PF00485">
    <property type="entry name" value="PRK"/>
    <property type="match status" value="1"/>
</dbReference>
<dbReference type="InterPro" id="IPR000764">
    <property type="entry name" value="Uridine_kinase-like"/>
</dbReference>
<dbReference type="OrthoDB" id="738517at2759"/>
<feature type="domain" description="Phosphoribulokinase/uridine kinase" evidence="7">
    <location>
        <begin position="2"/>
        <end position="153"/>
    </location>
</feature>
<proteinExistence type="predicted"/>
<dbReference type="PANTHER" id="PTHR10285">
    <property type="entry name" value="URIDINE KINASE"/>
    <property type="match status" value="1"/>
</dbReference>
<dbReference type="SUPFAM" id="SSF52540">
    <property type="entry name" value="P-loop containing nucleoside triphosphate hydrolases"/>
    <property type="match status" value="1"/>
</dbReference>
<name>A0A4P9Y0M5_9FUNG</name>
<feature type="non-terminal residue" evidence="8">
    <location>
        <position position="1"/>
    </location>
</feature>
<evidence type="ECO:0000256" key="4">
    <source>
        <dbReference type="ARBA" id="ARBA00022741"/>
    </source>
</evidence>
<evidence type="ECO:0000313" key="8">
    <source>
        <dbReference type="EMBL" id="RKP11581.1"/>
    </source>
</evidence>
<comment type="pathway">
    <text evidence="1">Pyrimidine metabolism; UMP biosynthesis via salvage pathway; UMP from uridine: step 1/1.</text>
</comment>